<reference evidence="3 4" key="1">
    <citation type="submission" date="2020-08" db="EMBL/GenBank/DDBJ databases">
        <title>Functional genomics of gut bacteria from endangered species of beetles.</title>
        <authorList>
            <person name="Carlos-Shanley C."/>
        </authorList>
    </citation>
    <scope>NUCLEOTIDE SEQUENCE [LARGE SCALE GENOMIC DNA]</scope>
    <source>
        <strain evidence="3 4">S00070</strain>
    </source>
</reference>
<feature type="signal peptide" evidence="1">
    <location>
        <begin position="1"/>
        <end position="22"/>
    </location>
</feature>
<evidence type="ECO:0000313" key="4">
    <source>
        <dbReference type="Proteomes" id="UP000524404"/>
    </source>
</evidence>
<sequence length="420" mass="47621">MKKIYFLLLFWLTLSSFHYSQAQSAKANYELLKGKSFVQSKNYYLLTLFQNLPEVKNFLSNDAVLKNITKQKIEALNNATNQCQSKVSCIAESMQFSEAEIQEISKRLGELYTETNALGKMVSVHLIPSGTYILSQKLPAKEQLIKAWEQDAHGINFTIGVYVAGQKPNYPNIDSISFKVTHKSYPQLLGDLHKTLLEETKNDNLFFEPSLTAALLALEINEREQVADYEPMASTVNKLAFDRIKTINWKAFPYAVILVPGAGPEEPEVALSAEGMLRCRVAALRYFEGLAPFVVVSGGNVHPYKTKFNEAIEMKKFMVEKLKVPANAIIVEPHARHTTTNMRNTARLIFRYGMPFDKACITSTSKSQSMYIQELNLDKRCEKELNHVPYRKGKRLSETEAEFYPLIEALQINALEPLDP</sequence>
<accession>A0A841EMN4</accession>
<keyword evidence="4" id="KW-1185">Reference proteome</keyword>
<dbReference type="Proteomes" id="UP000524404">
    <property type="component" value="Unassembled WGS sequence"/>
</dbReference>
<feature type="chain" id="PRO_5032347097" description="DUF218 domain-containing protein" evidence="1">
    <location>
        <begin position="23"/>
        <end position="420"/>
    </location>
</feature>
<dbReference type="Pfam" id="PF02698">
    <property type="entry name" value="DUF218"/>
    <property type="match status" value="1"/>
</dbReference>
<dbReference type="InterPro" id="IPR014729">
    <property type="entry name" value="Rossmann-like_a/b/a_fold"/>
</dbReference>
<dbReference type="AlphaFoldDB" id="A0A841EMN4"/>
<feature type="domain" description="DUF218" evidence="2">
    <location>
        <begin position="256"/>
        <end position="365"/>
    </location>
</feature>
<proteinExistence type="predicted"/>
<dbReference type="CDD" id="cd06259">
    <property type="entry name" value="YdcF-like"/>
    <property type="match status" value="1"/>
</dbReference>
<name>A0A841EMN4_9BACT</name>
<dbReference type="EMBL" id="JACHKT010000007">
    <property type="protein sequence ID" value="MBB6002679.1"/>
    <property type="molecule type" value="Genomic_DNA"/>
</dbReference>
<evidence type="ECO:0000259" key="2">
    <source>
        <dbReference type="Pfam" id="PF02698"/>
    </source>
</evidence>
<organism evidence="3 4">
    <name type="scientific">Arcicella rosea</name>
    <dbReference type="NCBI Taxonomy" id="502909"/>
    <lineage>
        <taxon>Bacteria</taxon>
        <taxon>Pseudomonadati</taxon>
        <taxon>Bacteroidota</taxon>
        <taxon>Cytophagia</taxon>
        <taxon>Cytophagales</taxon>
        <taxon>Flectobacillaceae</taxon>
        <taxon>Arcicella</taxon>
    </lineage>
</organism>
<evidence type="ECO:0000256" key="1">
    <source>
        <dbReference type="SAM" id="SignalP"/>
    </source>
</evidence>
<dbReference type="RefSeq" id="WP_184132179.1">
    <property type="nucleotide sequence ID" value="NZ_JACHKT010000007.1"/>
</dbReference>
<protein>
    <recommendedName>
        <fullName evidence="2">DUF218 domain-containing protein</fullName>
    </recommendedName>
</protein>
<dbReference type="Gene3D" id="3.40.50.620">
    <property type="entry name" value="HUPs"/>
    <property type="match status" value="1"/>
</dbReference>
<keyword evidence="1" id="KW-0732">Signal</keyword>
<dbReference type="InterPro" id="IPR003848">
    <property type="entry name" value="DUF218"/>
</dbReference>
<evidence type="ECO:0000313" key="3">
    <source>
        <dbReference type="EMBL" id="MBB6002679.1"/>
    </source>
</evidence>
<comment type="caution">
    <text evidence="3">The sequence shown here is derived from an EMBL/GenBank/DDBJ whole genome shotgun (WGS) entry which is preliminary data.</text>
</comment>
<gene>
    <name evidence="3" type="ORF">HNP25_001331</name>
</gene>